<name>A0ACB8SLI9_9AGAM</name>
<dbReference type="Proteomes" id="UP000814140">
    <property type="component" value="Unassembled WGS sequence"/>
</dbReference>
<proteinExistence type="predicted"/>
<comment type="caution">
    <text evidence="1">The sequence shown here is derived from an EMBL/GenBank/DDBJ whole genome shotgun (WGS) entry which is preliminary data.</text>
</comment>
<reference evidence="1" key="1">
    <citation type="submission" date="2021-03" db="EMBL/GenBank/DDBJ databases">
        <authorList>
            <consortium name="DOE Joint Genome Institute"/>
            <person name="Ahrendt S."/>
            <person name="Looney B.P."/>
            <person name="Miyauchi S."/>
            <person name="Morin E."/>
            <person name="Drula E."/>
            <person name="Courty P.E."/>
            <person name="Chicoki N."/>
            <person name="Fauchery L."/>
            <person name="Kohler A."/>
            <person name="Kuo A."/>
            <person name="Labutti K."/>
            <person name="Pangilinan J."/>
            <person name="Lipzen A."/>
            <person name="Riley R."/>
            <person name="Andreopoulos W."/>
            <person name="He G."/>
            <person name="Johnson J."/>
            <person name="Barry K.W."/>
            <person name="Grigoriev I.V."/>
            <person name="Nagy L."/>
            <person name="Hibbett D."/>
            <person name="Henrissat B."/>
            <person name="Matheny P.B."/>
            <person name="Labbe J."/>
            <person name="Martin F."/>
        </authorList>
    </citation>
    <scope>NUCLEOTIDE SEQUENCE</scope>
    <source>
        <strain evidence="1">HHB10654</strain>
    </source>
</reference>
<evidence type="ECO:0000313" key="2">
    <source>
        <dbReference type="Proteomes" id="UP000814140"/>
    </source>
</evidence>
<accession>A0ACB8SLI9</accession>
<reference evidence="1" key="2">
    <citation type="journal article" date="2022" name="New Phytol.">
        <title>Evolutionary transition to the ectomycorrhizal habit in the genomes of a hyperdiverse lineage of mushroom-forming fungi.</title>
        <authorList>
            <person name="Looney B."/>
            <person name="Miyauchi S."/>
            <person name="Morin E."/>
            <person name="Drula E."/>
            <person name="Courty P.E."/>
            <person name="Kohler A."/>
            <person name="Kuo A."/>
            <person name="LaButti K."/>
            <person name="Pangilinan J."/>
            <person name="Lipzen A."/>
            <person name="Riley R."/>
            <person name="Andreopoulos W."/>
            <person name="He G."/>
            <person name="Johnson J."/>
            <person name="Nolan M."/>
            <person name="Tritt A."/>
            <person name="Barry K.W."/>
            <person name="Grigoriev I.V."/>
            <person name="Nagy L.G."/>
            <person name="Hibbett D."/>
            <person name="Henrissat B."/>
            <person name="Matheny P.B."/>
            <person name="Labbe J."/>
            <person name="Martin F.M."/>
        </authorList>
    </citation>
    <scope>NUCLEOTIDE SEQUENCE</scope>
    <source>
        <strain evidence="1">HHB10654</strain>
    </source>
</reference>
<protein>
    <submittedName>
        <fullName evidence="1">Uncharacterized protein</fullName>
    </submittedName>
</protein>
<evidence type="ECO:0000313" key="1">
    <source>
        <dbReference type="EMBL" id="KAI0056738.1"/>
    </source>
</evidence>
<keyword evidence="2" id="KW-1185">Reference proteome</keyword>
<sequence length="873" mass="98049">MADKLTPVKLHSHLFSSHVDATVKDIDDAVKIEMQSAAFIDTPNLIDDMFGFQTGALELILERLVAQGSYVYKSGVNPSHWRDLPLDPQTEGVLYTPLTQILNDITAACRPDWRNPTTLPNEPPTSAASAGPLFSHLHPSTASSSAVLSTATAPDPLSDPRGLLSTPPLDIVWSDEHSKSPKSPDPFISLMRPDIVASFRASQVDAAVWWRTVHIPLEVKRPSDAHAAAVQLLRYVRQALHVQHDRRFMYGLVFARRSLALWHVDRSGALASEVFDVHENPMKFIQIIAGLMYMDPVQLGWDPTMKMYVKDKCGNFLEPPRFSYEITPTKENTIKQYETAWLVSMNKPGTKHEIEEFVLWRALSLGRSEVIKGRATRVWCAWLKSEMHLPPLDRHLYVFKDMWQDAERPTEGSLYLKANKGKGGPGVAAMHSYGFVLINGQQDDTLVFIRRSVRHKGNPIMLLTPQNPDRAGARRDPNDMKEFPVTGWDKDRFKETLSASVPRNRVHSRTVMSSFGWPLLKFRDLAELGGALHDAIAGHKWLYDQGILHRDISPGNVLITGRGAPNRGILIDLDNACEYKSHVSIPDDPRSVGTLAFMSSEVISKRPYFMIPQQSASRSSQMPSSEQVGSTPSSSSSHTQAAPFRHHFCHDLESFFWALCWMGICRQGPGQYRIIWPEDPHAREVLDSLISDLFEEEALSKIAAQKRVYMLDPGYFRDSVLSAFTPYFEALRDTVDSLYESMRAAYQAQDFTTLYASFLGALDKLVEEHADWNNTNDAFRLMAQGVDDKRKEAQVRWDSPHKSRFHALTEHKRERDESGDGSETLAEGEEGGSPKAIAGLPPHPSSPTPTQPNKRRITAIGESEEDVEMDHSD</sequence>
<dbReference type="EMBL" id="MU277259">
    <property type="protein sequence ID" value="KAI0056738.1"/>
    <property type="molecule type" value="Genomic_DNA"/>
</dbReference>
<gene>
    <name evidence="1" type="ORF">BV25DRAFT_1995435</name>
</gene>
<organism evidence="1 2">
    <name type="scientific">Artomyces pyxidatus</name>
    <dbReference type="NCBI Taxonomy" id="48021"/>
    <lineage>
        <taxon>Eukaryota</taxon>
        <taxon>Fungi</taxon>
        <taxon>Dikarya</taxon>
        <taxon>Basidiomycota</taxon>
        <taxon>Agaricomycotina</taxon>
        <taxon>Agaricomycetes</taxon>
        <taxon>Russulales</taxon>
        <taxon>Auriscalpiaceae</taxon>
        <taxon>Artomyces</taxon>
    </lineage>
</organism>